<dbReference type="InterPro" id="IPR043472">
    <property type="entry name" value="Macro_dom-like"/>
</dbReference>
<dbReference type="Gene3D" id="3.40.220.10">
    <property type="entry name" value="Leucine Aminopeptidase, subunit E, domain 1"/>
    <property type="match status" value="1"/>
</dbReference>
<evidence type="ECO:0008006" key="3">
    <source>
        <dbReference type="Google" id="ProtNLM"/>
    </source>
</evidence>
<dbReference type="Proteomes" id="UP000503441">
    <property type="component" value="Chromosome"/>
</dbReference>
<proteinExistence type="predicted"/>
<reference evidence="1 2" key="1">
    <citation type="submission" date="2020-03" db="EMBL/GenBank/DDBJ databases">
        <title>Leucobacter sp. nov., isolated from beetles.</title>
        <authorList>
            <person name="Hyun D.-W."/>
            <person name="Bae J.-W."/>
        </authorList>
    </citation>
    <scope>NUCLEOTIDE SEQUENCE [LARGE SCALE GENOMIC DNA]</scope>
    <source>
        <strain evidence="1 2">HDW9A</strain>
    </source>
</reference>
<organism evidence="1 2">
    <name type="scientific">Leucobacter coleopterorum</name>
    <dbReference type="NCBI Taxonomy" id="2714933"/>
    <lineage>
        <taxon>Bacteria</taxon>
        <taxon>Bacillati</taxon>
        <taxon>Actinomycetota</taxon>
        <taxon>Actinomycetes</taxon>
        <taxon>Micrococcales</taxon>
        <taxon>Microbacteriaceae</taxon>
        <taxon>Leucobacter</taxon>
    </lineage>
</organism>
<dbReference type="RefSeq" id="WP_166328483.1">
    <property type="nucleotide sequence ID" value="NZ_CP049933.1"/>
</dbReference>
<keyword evidence="2" id="KW-1185">Reference proteome</keyword>
<protein>
    <recommendedName>
        <fullName evidence="3">Leucyl aminopeptidase</fullName>
    </recommendedName>
</protein>
<name>A0ABX6JTT3_9MICO</name>
<accession>A0ABX6JTT3</accession>
<dbReference type="EMBL" id="CP049933">
    <property type="protein sequence ID" value="QIM17698.1"/>
    <property type="molecule type" value="Genomic_DNA"/>
</dbReference>
<sequence>MHRNPQKLIDDGFHLTPSLDTVATIMALPNVEGEVEALGVFVASDGPVPEVVGMDRAALVLAGFDASLGSTMKLAGSMDPLVVLVGVGSSEGLQEADGSVWRVAAAAFVRAVPRLSRLAFKDPQFETTEHAAVAAQAMVEGLCSVGTGSVA</sequence>
<gene>
    <name evidence="1" type="ORF">G7066_01430</name>
</gene>
<evidence type="ECO:0000313" key="1">
    <source>
        <dbReference type="EMBL" id="QIM17698.1"/>
    </source>
</evidence>
<evidence type="ECO:0000313" key="2">
    <source>
        <dbReference type="Proteomes" id="UP000503441"/>
    </source>
</evidence>